<dbReference type="AlphaFoldDB" id="A0ABD2AQ29"/>
<dbReference type="EMBL" id="JAUDFV010000141">
    <property type="protein sequence ID" value="KAL2722727.1"/>
    <property type="molecule type" value="Genomic_DNA"/>
</dbReference>
<evidence type="ECO:0000313" key="9">
    <source>
        <dbReference type="EMBL" id="KAL2722727.1"/>
    </source>
</evidence>
<evidence type="ECO:0000256" key="5">
    <source>
        <dbReference type="ARBA" id="ARBA00023268"/>
    </source>
</evidence>
<dbReference type="InterPro" id="IPR000672">
    <property type="entry name" value="THF_DH/CycHdrlase"/>
</dbReference>
<comment type="catalytic activity">
    <reaction evidence="6">
        <text>(6R)-5,10-methenyltetrahydrofolate + H2O = (6R)-10-formyltetrahydrofolate + H(+)</text>
        <dbReference type="Rhea" id="RHEA:23700"/>
        <dbReference type="ChEBI" id="CHEBI:15377"/>
        <dbReference type="ChEBI" id="CHEBI:15378"/>
        <dbReference type="ChEBI" id="CHEBI:57455"/>
        <dbReference type="ChEBI" id="CHEBI:195366"/>
        <dbReference type="EC" id="3.5.4.9"/>
    </reaction>
</comment>
<dbReference type="InterPro" id="IPR036322">
    <property type="entry name" value="WD40_repeat_dom_sf"/>
</dbReference>
<dbReference type="PANTHER" id="PTHR48099:SF11">
    <property type="entry name" value="BIFUNCTIONAL METHYLENETETRAHYDROFOLATE DEHYDROGENASE_CYCLOHYDROLASE, MITOCHONDRIAL"/>
    <property type="match status" value="1"/>
</dbReference>
<dbReference type="PRINTS" id="PR00085">
    <property type="entry name" value="THFDHDRGNASE"/>
</dbReference>
<dbReference type="Proteomes" id="UP001607302">
    <property type="component" value="Unassembled WGS sequence"/>
</dbReference>
<proteinExistence type="inferred from homology"/>
<dbReference type="GO" id="GO:0016491">
    <property type="term" value="F:oxidoreductase activity"/>
    <property type="evidence" value="ECO:0007669"/>
    <property type="project" value="UniProtKB-KW"/>
</dbReference>
<feature type="domain" description="Tetrahydrofolate dehydrogenase/cyclohydrolase catalytic" evidence="7">
    <location>
        <begin position="426"/>
        <end position="489"/>
    </location>
</feature>
<dbReference type="Gene3D" id="3.40.50.10860">
    <property type="entry name" value="Leucine Dehydrogenase, chain A, domain 1"/>
    <property type="match status" value="1"/>
</dbReference>
<reference evidence="9 10" key="1">
    <citation type="journal article" date="2024" name="Ann. Entomol. Soc. Am.">
        <title>Genomic analyses of the southern and eastern yellowjacket wasps (Hymenoptera: Vespidae) reveal evolutionary signatures of social life.</title>
        <authorList>
            <person name="Catto M.A."/>
            <person name="Caine P.B."/>
            <person name="Orr S.E."/>
            <person name="Hunt B.G."/>
            <person name="Goodisman M.A.D."/>
        </authorList>
    </citation>
    <scope>NUCLEOTIDE SEQUENCE [LARGE SCALE GENOMIC DNA]</scope>
    <source>
        <strain evidence="9">233</strain>
        <tissue evidence="9">Head and thorax</tissue>
    </source>
</reference>
<dbReference type="InterPro" id="IPR001680">
    <property type="entry name" value="WD40_rpt"/>
</dbReference>
<dbReference type="SUPFAM" id="SSF53223">
    <property type="entry name" value="Aminoacid dehydrogenase-like, N-terminal domain"/>
    <property type="match status" value="1"/>
</dbReference>
<keyword evidence="10" id="KW-1185">Reference proteome</keyword>
<comment type="caution">
    <text evidence="9">The sequence shown here is derived from an EMBL/GenBank/DDBJ whole genome shotgun (WGS) entry which is preliminary data.</text>
</comment>
<dbReference type="HAMAP" id="MF_01576">
    <property type="entry name" value="THF_DHG_CYH"/>
    <property type="match status" value="1"/>
</dbReference>
<dbReference type="Pfam" id="PF02882">
    <property type="entry name" value="THF_DHG_CYH_C"/>
    <property type="match status" value="1"/>
</dbReference>
<dbReference type="CDD" id="cd01080">
    <property type="entry name" value="NAD_bind_m-THF_DH_Cyclohyd"/>
    <property type="match status" value="1"/>
</dbReference>
<dbReference type="PANTHER" id="PTHR48099">
    <property type="entry name" value="C-1-TETRAHYDROFOLATE SYNTHASE, CYTOPLASMIC-RELATED"/>
    <property type="match status" value="1"/>
</dbReference>
<dbReference type="Pfam" id="PF00763">
    <property type="entry name" value="THF_DHG_CYH"/>
    <property type="match status" value="1"/>
</dbReference>
<dbReference type="InterPro" id="IPR020631">
    <property type="entry name" value="THF_DH/CycHdrlase_NAD-bd_dom"/>
</dbReference>
<organism evidence="9 10">
    <name type="scientific">Vespula squamosa</name>
    <name type="common">Southern yellow jacket</name>
    <name type="synonym">Wasp</name>
    <dbReference type="NCBI Taxonomy" id="30214"/>
    <lineage>
        <taxon>Eukaryota</taxon>
        <taxon>Metazoa</taxon>
        <taxon>Ecdysozoa</taxon>
        <taxon>Arthropoda</taxon>
        <taxon>Hexapoda</taxon>
        <taxon>Insecta</taxon>
        <taxon>Pterygota</taxon>
        <taxon>Neoptera</taxon>
        <taxon>Endopterygota</taxon>
        <taxon>Hymenoptera</taxon>
        <taxon>Apocrita</taxon>
        <taxon>Aculeata</taxon>
        <taxon>Vespoidea</taxon>
        <taxon>Vespidae</taxon>
        <taxon>Vespinae</taxon>
        <taxon>Vespula</taxon>
    </lineage>
</organism>
<evidence type="ECO:0000256" key="4">
    <source>
        <dbReference type="ARBA" id="ARBA00023002"/>
    </source>
</evidence>
<dbReference type="GO" id="GO:0006730">
    <property type="term" value="P:one-carbon metabolic process"/>
    <property type="evidence" value="ECO:0007669"/>
    <property type="project" value="UniProtKB-KW"/>
</dbReference>
<keyword evidence="5" id="KW-0511">Multifunctional enzyme</keyword>
<feature type="domain" description="Tetrahydrofolate dehydrogenase/cyclohydrolase NAD(P)-binding" evidence="8">
    <location>
        <begin position="508"/>
        <end position="664"/>
    </location>
</feature>
<accession>A0ABD2AQ29</accession>
<keyword evidence="4" id="KW-0560">Oxidoreductase</keyword>
<dbReference type="InterPro" id="IPR036291">
    <property type="entry name" value="NAD(P)-bd_dom_sf"/>
</dbReference>
<sequence length="680" mass="75739">MPSILMSNTISSCFYFHLSIDEKKDLLKMAIIPPDPKYLLRGDMGCVHSLLFWINSDVEHLYAGCASGKIYIWDLKRNRILTQFDAGIDPCLTMHNINNNNLLVQQKCGSIKIYSMSDSHWSINKIIDHDYHSFCRCQVLSEDIIITALRDSNVGLYSVKSSNMELTLYSSEVPFPKKLGEVMAIKPLPSTDKKILVAYEIGLLVLWDITAKKVLHCMDIESCPMALDFETSHMQGIIGSPSEKLEIFNLSSNTLTTKCILTLKNPGTSVINIRPDRKLFTVGNWDGRLRIFSQKTLKQLAVLDQHKNTVHDIIYSPHYIEAYNCKYLMAAAGKDINSNVKYFLYDAIKIDGNEISRQIKEELKNDIDAWISVGNKKPKLVAILVGENPASQTYVRRKMESANFVGNIIFKNLCKNLTFIDLLMQITRLGIESYTINLKENTTQKILLENINSLNEDPSVDGIIVQLPLPKGLDEKEVCQAISPKKDVDGFHLENIGNLTLDSIGIIPATVLGVKELIVRSNIETFGKHAVVIGRSKHVGLPIALLLHADGTGATGGLDMTTTICHINTPSDQLKQMTRLADLVVVAAGVPGLVTKDMIKPGACVIDVGINRVKDKTTNRNILVGDVDYENVKKVAQYITPVPGGVGPMTVTMLLKNTFAVAMKNSQHKKHLENSIFEMR</sequence>
<keyword evidence="2" id="KW-0554">One-carbon metabolism</keyword>
<dbReference type="EC" id="3.5.4.9" evidence="1"/>
<dbReference type="SMART" id="SM00320">
    <property type="entry name" value="WD40"/>
    <property type="match status" value="3"/>
</dbReference>
<dbReference type="Gene3D" id="2.130.10.10">
    <property type="entry name" value="YVTN repeat-like/Quinoprotein amine dehydrogenase"/>
    <property type="match status" value="2"/>
</dbReference>
<name>A0ABD2AQ29_VESSQ</name>
<evidence type="ECO:0000313" key="10">
    <source>
        <dbReference type="Proteomes" id="UP001607302"/>
    </source>
</evidence>
<evidence type="ECO:0000259" key="8">
    <source>
        <dbReference type="Pfam" id="PF02882"/>
    </source>
</evidence>
<dbReference type="InterPro" id="IPR015943">
    <property type="entry name" value="WD40/YVTN_repeat-like_dom_sf"/>
</dbReference>
<evidence type="ECO:0000256" key="1">
    <source>
        <dbReference type="ARBA" id="ARBA00012776"/>
    </source>
</evidence>
<dbReference type="SUPFAM" id="SSF50978">
    <property type="entry name" value="WD40 repeat-like"/>
    <property type="match status" value="1"/>
</dbReference>
<keyword evidence="3" id="KW-0378">Hydrolase</keyword>
<evidence type="ECO:0000256" key="3">
    <source>
        <dbReference type="ARBA" id="ARBA00022801"/>
    </source>
</evidence>
<evidence type="ECO:0000256" key="2">
    <source>
        <dbReference type="ARBA" id="ARBA00022563"/>
    </source>
</evidence>
<dbReference type="FunFam" id="3.40.50.720:FF:000189">
    <property type="entry name" value="Bifunctional protein FolD"/>
    <property type="match status" value="1"/>
</dbReference>
<dbReference type="SUPFAM" id="SSF51735">
    <property type="entry name" value="NAD(P)-binding Rossmann-fold domains"/>
    <property type="match status" value="1"/>
</dbReference>
<dbReference type="InterPro" id="IPR046346">
    <property type="entry name" value="Aminoacid_DH-like_N_sf"/>
</dbReference>
<evidence type="ECO:0000256" key="6">
    <source>
        <dbReference type="ARBA" id="ARBA00036357"/>
    </source>
</evidence>
<dbReference type="InterPro" id="IPR020630">
    <property type="entry name" value="THF_DH/CycHdrlase_cat_dom"/>
</dbReference>
<evidence type="ECO:0000259" key="7">
    <source>
        <dbReference type="Pfam" id="PF00763"/>
    </source>
</evidence>
<dbReference type="Gene3D" id="3.40.50.720">
    <property type="entry name" value="NAD(P)-binding Rossmann-like Domain"/>
    <property type="match status" value="1"/>
</dbReference>
<dbReference type="GO" id="GO:0004477">
    <property type="term" value="F:methenyltetrahydrofolate cyclohydrolase activity"/>
    <property type="evidence" value="ECO:0007669"/>
    <property type="project" value="UniProtKB-EC"/>
</dbReference>
<protein>
    <recommendedName>
        <fullName evidence="1">methenyltetrahydrofolate cyclohydrolase</fullName>
        <ecNumber evidence="1">3.5.4.9</ecNumber>
    </recommendedName>
</protein>
<gene>
    <name evidence="9" type="ORF">V1478_009590</name>
</gene>
<dbReference type="PROSITE" id="PS00767">
    <property type="entry name" value="THF_DHG_CYH_2"/>
    <property type="match status" value="1"/>
</dbReference>
<dbReference type="InterPro" id="IPR020867">
    <property type="entry name" value="THF_DH/CycHdrlase_CS"/>
</dbReference>